<evidence type="ECO:0000313" key="1">
    <source>
        <dbReference type="EMBL" id="KAH7866118.1"/>
    </source>
</evidence>
<dbReference type="EMBL" id="CM037159">
    <property type="protein sequence ID" value="KAH7866118.1"/>
    <property type="molecule type" value="Genomic_DNA"/>
</dbReference>
<sequence>MAVSAKTPPNPCHPHLPNSLHLETHKLITLKNSTQLVKTHHFSLRKTHKISILSSSNSVDTRDPNSLICELCLQGQLKQAIKHLESMQELQIPIEEETYIALVSQCESKRAEDLGFRVYTYVLDRNTRFSIRLGNALLGMFVKMRNLVDAWFVFGKMEERNAFSWNVLVGGYAKGGYFDDALNLYHRMLWAGVKPDVYTFPCVLRTCGGIPDLARGKEVHVHVIRHGFECEVDVVNALITMYAKCGDMESARLVFDRMTKRDTISWNAMISGYFENGLFREGLDLFFMMRELFVVPNLMTMTSVISGCELLGDERLGRVIHGYVVRTEYGLDVSVGNSLIQMYSSAGNLEEAGTVFSRMESKDVVSWTAMISGYEGNGLPEKAVETYNGMELEGVMPDEIAIVSVLSACASLGFLDMGIKLHELAKRTGLVSYIIVANSLIEMYSKCNCIDKALEVFLRIPHKDVISWTSIILGLRINNRSLEALAFFRQMKHSLNPNYVTLVSVLSACGRLGALMCGKEIHAHALRMGSGFDGILPNAILDMYVRCGRMGLAVNLFNTHEKDIFSWNILLMGYAQQGQGILAAELFDRMTKSGVKPEEITFIHLLRACSRSGMVTEGLEYFHRMKHRYCIVPNLKHYACVVDLLGRAGKLNDAYEFIQQMPMNPDPAIWGALLNTCRIHRQTELGEIAAQHILEMDELNIGYYTLLCNFYGGSGRWDEVERFRKMMREKGLTLDPACSWVEVKGTVHAFLSGDDSHPQIQKINAVLEGFYEKMKVTGGVGTKSSSVNGVEDSKAEVFCGHSERKAIAFALINSVPGMPISVTKNLRKRENRHPLITTVEEAKRFYLLLGLGANVALIFSGRTVKYFSNMRQNLGPGVDGWAISLQAMMSIVVLMGLTICALYWWLNNYVPLPSRSKKKEFAGETEDGYNGKHKKSKLKAQFPSPNEYSSFMGDFPTATGIATFIMMLLSQWIFDKYGWGAAAKITPTVLLVTGVGFFSLILFGAPLAPVKGKAAIDVVCNPLGKSGGAPIQQFMLLTFGSLANSTPYLGGILLVIVLAWLAAAKSLDTQFTTLRQEEELEKEIERAAIKIPVLADNGSRIGSILIGAPALNPTEGDSPGSSSESQ</sequence>
<accession>A0ACB7ZJU6</accession>
<name>A0ACB7ZJU6_9ERIC</name>
<comment type="caution">
    <text evidence="1">The sequence shown here is derived from an EMBL/GenBank/DDBJ whole genome shotgun (WGS) entry which is preliminary data.</text>
</comment>
<evidence type="ECO:0000313" key="2">
    <source>
        <dbReference type="Proteomes" id="UP000828048"/>
    </source>
</evidence>
<keyword evidence="2" id="KW-1185">Reference proteome</keyword>
<organism evidence="1 2">
    <name type="scientific">Vaccinium darrowii</name>
    <dbReference type="NCBI Taxonomy" id="229202"/>
    <lineage>
        <taxon>Eukaryota</taxon>
        <taxon>Viridiplantae</taxon>
        <taxon>Streptophyta</taxon>
        <taxon>Embryophyta</taxon>
        <taxon>Tracheophyta</taxon>
        <taxon>Spermatophyta</taxon>
        <taxon>Magnoliopsida</taxon>
        <taxon>eudicotyledons</taxon>
        <taxon>Gunneridae</taxon>
        <taxon>Pentapetalae</taxon>
        <taxon>asterids</taxon>
        <taxon>Ericales</taxon>
        <taxon>Ericaceae</taxon>
        <taxon>Vaccinioideae</taxon>
        <taxon>Vaccinieae</taxon>
        <taxon>Vaccinium</taxon>
    </lineage>
</organism>
<reference evidence="1 2" key="1">
    <citation type="journal article" date="2021" name="Hortic Res">
        <title>High-quality reference genome and annotation aids understanding of berry development for evergreen blueberry (Vaccinium darrowii).</title>
        <authorList>
            <person name="Yu J."/>
            <person name="Hulse-Kemp A.M."/>
            <person name="Babiker E."/>
            <person name="Staton M."/>
        </authorList>
    </citation>
    <scope>NUCLEOTIDE SEQUENCE [LARGE SCALE GENOMIC DNA]</scope>
    <source>
        <strain evidence="2">cv. NJ 8807/NJ 8810</strain>
        <tissue evidence="1">Young leaf</tissue>
    </source>
</reference>
<protein>
    <submittedName>
        <fullName evidence="1">Uncharacterized protein</fullName>
    </submittedName>
</protein>
<dbReference type="Proteomes" id="UP000828048">
    <property type="component" value="Chromosome 9"/>
</dbReference>
<gene>
    <name evidence="1" type="ORF">Vadar_015787</name>
</gene>
<proteinExistence type="predicted"/>